<sequence length="128" mass="14707">MQPVENRQASNSASMLKTLKSRLDKCIIANDPLGSPLNRLKRIKLVSGRSVPKMRAVLHNRSNLRLIKFKQLFRREVLSNPCEDSQLFCSQLSFCFDVWPKIESRCQRQEDQDGQLSARIHPGELEQG</sequence>
<comment type="caution">
    <text evidence="1">The sequence shown here is derived from an EMBL/GenBank/DDBJ whole genome shotgun (WGS) entry which is preliminary data.</text>
</comment>
<dbReference type="EMBL" id="CM056794">
    <property type="protein sequence ID" value="KAJ8717098.1"/>
    <property type="molecule type" value="Genomic_DNA"/>
</dbReference>
<dbReference type="Proteomes" id="UP001231649">
    <property type="component" value="Chromosome 18"/>
</dbReference>
<evidence type="ECO:0000313" key="1">
    <source>
        <dbReference type="EMBL" id="KAJ8717098.1"/>
    </source>
</evidence>
<organism evidence="1 2">
    <name type="scientific">Mythimna loreyi</name>
    <dbReference type="NCBI Taxonomy" id="667449"/>
    <lineage>
        <taxon>Eukaryota</taxon>
        <taxon>Metazoa</taxon>
        <taxon>Ecdysozoa</taxon>
        <taxon>Arthropoda</taxon>
        <taxon>Hexapoda</taxon>
        <taxon>Insecta</taxon>
        <taxon>Pterygota</taxon>
        <taxon>Neoptera</taxon>
        <taxon>Endopterygota</taxon>
        <taxon>Lepidoptera</taxon>
        <taxon>Glossata</taxon>
        <taxon>Ditrysia</taxon>
        <taxon>Noctuoidea</taxon>
        <taxon>Noctuidae</taxon>
        <taxon>Noctuinae</taxon>
        <taxon>Hadenini</taxon>
        <taxon>Mythimna</taxon>
    </lineage>
</organism>
<name>A0ACC2QLU7_9NEOP</name>
<proteinExistence type="predicted"/>
<protein>
    <submittedName>
        <fullName evidence="1">Uncharacterized protein</fullName>
    </submittedName>
</protein>
<accession>A0ACC2QLU7</accession>
<gene>
    <name evidence="1" type="ORF">PYW08_005497</name>
</gene>
<keyword evidence="2" id="KW-1185">Reference proteome</keyword>
<reference evidence="1" key="1">
    <citation type="submission" date="2023-03" db="EMBL/GenBank/DDBJ databases">
        <title>Chromosome-level genomes of two armyworms, Mythimna separata and Mythimna loreyi, provide insights into the biosynthesis and reception of sex pheromones.</title>
        <authorList>
            <person name="Zhao H."/>
        </authorList>
    </citation>
    <scope>NUCLEOTIDE SEQUENCE</scope>
    <source>
        <strain evidence="1">BeijingLab</strain>
    </source>
</reference>
<evidence type="ECO:0000313" key="2">
    <source>
        <dbReference type="Proteomes" id="UP001231649"/>
    </source>
</evidence>